<dbReference type="Proteomes" id="UP000604241">
    <property type="component" value="Unassembled WGS sequence"/>
</dbReference>
<dbReference type="InterPro" id="IPR009937">
    <property type="entry name" value="Phage_holin_3_6"/>
</dbReference>
<gene>
    <name evidence="2" type="ORF">H9657_09685</name>
</gene>
<dbReference type="EMBL" id="JACSQV010000007">
    <property type="protein sequence ID" value="MBD7918546.1"/>
    <property type="molecule type" value="Genomic_DNA"/>
</dbReference>
<keyword evidence="1" id="KW-0472">Membrane</keyword>
<comment type="caution">
    <text evidence="2">The sequence shown here is derived from an EMBL/GenBank/DDBJ whole genome shotgun (WGS) entry which is preliminary data.</text>
</comment>
<keyword evidence="3" id="KW-1185">Reference proteome</keyword>
<evidence type="ECO:0000313" key="2">
    <source>
        <dbReference type="EMBL" id="MBD7918546.1"/>
    </source>
</evidence>
<reference evidence="2 3" key="1">
    <citation type="submission" date="2020-08" db="EMBL/GenBank/DDBJ databases">
        <title>A Genomic Blueprint of the Chicken Gut Microbiome.</title>
        <authorList>
            <person name="Gilroy R."/>
            <person name="Ravi A."/>
            <person name="Getino M."/>
            <person name="Pursley I."/>
            <person name="Horton D.L."/>
            <person name="Alikhan N.-F."/>
            <person name="Baker D."/>
            <person name="Gharbi K."/>
            <person name="Hall N."/>
            <person name="Watson M."/>
            <person name="Adriaenssens E.M."/>
            <person name="Foster-Nyarko E."/>
            <person name="Jarju S."/>
            <person name="Secka A."/>
            <person name="Antonio M."/>
            <person name="Oren A."/>
            <person name="Chaudhuri R."/>
            <person name="La Ragione R.M."/>
            <person name="Hildebrand F."/>
            <person name="Pallen M.J."/>
        </authorList>
    </citation>
    <scope>NUCLEOTIDE SEQUENCE [LARGE SCALE GENOMIC DNA]</scope>
    <source>
        <strain evidence="2 3">Sa3CUA2</strain>
    </source>
</reference>
<proteinExistence type="predicted"/>
<feature type="transmembrane region" description="Helical" evidence="1">
    <location>
        <begin position="61"/>
        <end position="86"/>
    </location>
</feature>
<organism evidence="2 3">
    <name type="scientific">Cellulomonas avistercoris</name>
    <dbReference type="NCBI Taxonomy" id="2762242"/>
    <lineage>
        <taxon>Bacteria</taxon>
        <taxon>Bacillati</taxon>
        <taxon>Actinomycetota</taxon>
        <taxon>Actinomycetes</taxon>
        <taxon>Micrococcales</taxon>
        <taxon>Cellulomonadaceae</taxon>
        <taxon>Cellulomonas</taxon>
    </lineage>
</organism>
<dbReference type="RefSeq" id="WP_191782807.1">
    <property type="nucleotide sequence ID" value="NZ_JACSQV010000007.1"/>
</dbReference>
<keyword evidence="1" id="KW-1133">Transmembrane helix</keyword>
<evidence type="ECO:0000256" key="1">
    <source>
        <dbReference type="SAM" id="Phobius"/>
    </source>
</evidence>
<dbReference type="Pfam" id="PF07332">
    <property type="entry name" value="Phage_holin_3_6"/>
    <property type="match status" value="1"/>
</dbReference>
<keyword evidence="1" id="KW-0812">Transmembrane</keyword>
<accession>A0ABR8QDP5</accession>
<name>A0ABR8QDP5_9CELL</name>
<sequence>MTTTTDRPRPRMLDRLTDPLAERARDRFERVEDKMRAAVQHELDAVGASMRTRAVRIRPSAIAFGAAALLTVIGIALFALAAVVGVAHVMPLWLSALLVGAALVLLAAGAAAWGRAMLPVGNPVIPVPPSTHPAEELVHPWAD</sequence>
<protein>
    <submittedName>
        <fullName evidence="2">Phage holin family protein</fullName>
    </submittedName>
</protein>
<feature type="transmembrane region" description="Helical" evidence="1">
    <location>
        <begin position="92"/>
        <end position="113"/>
    </location>
</feature>
<evidence type="ECO:0000313" key="3">
    <source>
        <dbReference type="Proteomes" id="UP000604241"/>
    </source>
</evidence>